<dbReference type="EMBL" id="LGTC01000001">
    <property type="protein sequence ID" value="KNY30010.1"/>
    <property type="molecule type" value="Genomic_DNA"/>
</dbReference>
<keyword evidence="6" id="KW-1185">Reference proteome</keyword>
<dbReference type="PANTHER" id="PTHR40055:SF1">
    <property type="entry name" value="TRANSCRIPTIONAL REGULATOR YGIV-RELATED"/>
    <property type="match status" value="1"/>
</dbReference>
<name>A0A0L6JWL9_9FIRM</name>
<evidence type="ECO:0000256" key="1">
    <source>
        <dbReference type="ARBA" id="ARBA00023015"/>
    </source>
</evidence>
<comment type="caution">
    <text evidence="5">The sequence shown here is derived from an EMBL/GenBank/DDBJ whole genome shotgun (WGS) entry which is preliminary data.</text>
</comment>
<dbReference type="InterPro" id="IPR009057">
    <property type="entry name" value="Homeodomain-like_sf"/>
</dbReference>
<dbReference type="SMART" id="SM00871">
    <property type="entry name" value="AraC_E_bind"/>
    <property type="match status" value="1"/>
</dbReference>
<evidence type="ECO:0000259" key="4">
    <source>
        <dbReference type="PROSITE" id="PS01124"/>
    </source>
</evidence>
<dbReference type="InterPro" id="IPR010499">
    <property type="entry name" value="AraC_E-bd"/>
</dbReference>
<dbReference type="PRINTS" id="PR00032">
    <property type="entry name" value="HTHARAC"/>
</dbReference>
<proteinExistence type="predicted"/>
<dbReference type="SUPFAM" id="SSF55136">
    <property type="entry name" value="Probable bacterial effector-binding domain"/>
    <property type="match status" value="1"/>
</dbReference>
<dbReference type="PATRIC" id="fig|398512.5.peg.5543"/>
<dbReference type="GO" id="GO:0003700">
    <property type="term" value="F:DNA-binding transcription factor activity"/>
    <property type="evidence" value="ECO:0007669"/>
    <property type="project" value="InterPro"/>
</dbReference>
<dbReference type="AlphaFoldDB" id="A0A0L6JWL9"/>
<feature type="domain" description="HTH araC/xylS-type" evidence="4">
    <location>
        <begin position="17"/>
        <end position="116"/>
    </location>
</feature>
<dbReference type="InterPro" id="IPR050908">
    <property type="entry name" value="SmbC-like"/>
</dbReference>
<dbReference type="Gene3D" id="1.10.10.60">
    <property type="entry name" value="Homeodomain-like"/>
    <property type="match status" value="2"/>
</dbReference>
<dbReference type="Pfam" id="PF06445">
    <property type="entry name" value="GyrI-like"/>
    <property type="match status" value="1"/>
</dbReference>
<dbReference type="SMART" id="SM00342">
    <property type="entry name" value="HTH_ARAC"/>
    <property type="match status" value="1"/>
</dbReference>
<dbReference type="InterPro" id="IPR011256">
    <property type="entry name" value="Reg_factor_effector_dom_sf"/>
</dbReference>
<evidence type="ECO:0000313" key="6">
    <source>
        <dbReference type="Proteomes" id="UP000036923"/>
    </source>
</evidence>
<dbReference type="Pfam" id="PF12833">
    <property type="entry name" value="HTH_18"/>
    <property type="match status" value="1"/>
</dbReference>
<dbReference type="Gene3D" id="3.20.80.10">
    <property type="entry name" value="Regulatory factor, effector binding domain"/>
    <property type="match status" value="1"/>
</dbReference>
<reference evidence="6" key="1">
    <citation type="submission" date="2015-07" db="EMBL/GenBank/DDBJ databases">
        <title>Near-Complete Genome Sequence of the Cellulolytic Bacterium Bacteroides (Pseudobacteroides) cellulosolvens ATCC 35603.</title>
        <authorList>
            <person name="Dassa B."/>
            <person name="Utturkar S.M."/>
            <person name="Klingeman D.M."/>
            <person name="Hurt R.A."/>
            <person name="Keller M."/>
            <person name="Xu J."/>
            <person name="Reddy Y.H.K."/>
            <person name="Borovok I."/>
            <person name="Grinberg I.R."/>
            <person name="Lamed R."/>
            <person name="Zhivin O."/>
            <person name="Bayer E.A."/>
            <person name="Brown S.D."/>
        </authorList>
    </citation>
    <scope>NUCLEOTIDE SEQUENCE [LARGE SCALE GENOMIC DNA]</scope>
    <source>
        <strain evidence="6">DSM 2933</strain>
    </source>
</reference>
<evidence type="ECO:0000256" key="3">
    <source>
        <dbReference type="ARBA" id="ARBA00023163"/>
    </source>
</evidence>
<dbReference type="Proteomes" id="UP000036923">
    <property type="component" value="Unassembled WGS sequence"/>
</dbReference>
<keyword evidence="2" id="KW-0238">DNA-binding</keyword>
<evidence type="ECO:0000256" key="2">
    <source>
        <dbReference type="ARBA" id="ARBA00023125"/>
    </source>
</evidence>
<dbReference type="STRING" id="398512.Bccel_5287"/>
<keyword evidence="1" id="KW-0805">Transcription regulation</keyword>
<organism evidence="5 6">
    <name type="scientific">Pseudobacteroides cellulosolvens ATCC 35603 = DSM 2933</name>
    <dbReference type="NCBI Taxonomy" id="398512"/>
    <lineage>
        <taxon>Bacteria</taxon>
        <taxon>Bacillati</taxon>
        <taxon>Bacillota</taxon>
        <taxon>Clostridia</taxon>
        <taxon>Eubacteriales</taxon>
        <taxon>Oscillospiraceae</taxon>
        <taxon>Pseudobacteroides</taxon>
    </lineage>
</organism>
<dbReference type="GO" id="GO:0043565">
    <property type="term" value="F:sequence-specific DNA binding"/>
    <property type="evidence" value="ECO:0007669"/>
    <property type="project" value="InterPro"/>
</dbReference>
<dbReference type="eggNOG" id="COG2207">
    <property type="taxonomic scope" value="Bacteria"/>
</dbReference>
<dbReference type="RefSeq" id="WP_036945019.1">
    <property type="nucleotide sequence ID" value="NZ_JQKC01000041.1"/>
</dbReference>
<dbReference type="PROSITE" id="PS01124">
    <property type="entry name" value="HTH_ARAC_FAMILY_2"/>
    <property type="match status" value="1"/>
</dbReference>
<protein>
    <submittedName>
        <fullName evidence="5">Transcriptional regulator with only HTH domain, AraC family</fullName>
    </submittedName>
</protein>
<dbReference type="OrthoDB" id="253601at2"/>
<dbReference type="eggNOG" id="COG3449">
    <property type="taxonomic scope" value="Bacteria"/>
</dbReference>
<keyword evidence="3" id="KW-0804">Transcription</keyword>
<gene>
    <name evidence="5" type="ORF">Bccel_5287</name>
</gene>
<sequence>MDNKINFLHEEYKSRINKVQDYIEANIEEELTVIKLAEVANFSPYHFHRIFSAMTGESLYQHIQRIRLEKSAYTLIANPKKSITEVAFECGFTNQASFARAFKKYFKVSAGEWRKNPGVYNSKNCKVESNSCKANSNFSKEESNLGKENVQEIPYNKDAAAKKLYWREKDMSNIKFNVEVKDIPELCVVYVRNTGPYKGNPAIFDRLFEKLFKWSRARGLMDFPETKTLTVYHDNPDITDENNLRISVCMTAPEDTQVDGEIGKMKISAGKYAIGHFEIKSDQFQEAWNAIYGDWLPRSGYQPDDGSCFELYLNDPNQHPENLHIVDIYVPVKPF</sequence>
<accession>A0A0L6JWL9</accession>
<dbReference type="InterPro" id="IPR018062">
    <property type="entry name" value="HTH_AraC-typ_CS"/>
</dbReference>
<dbReference type="InterPro" id="IPR018060">
    <property type="entry name" value="HTH_AraC"/>
</dbReference>
<dbReference type="PROSITE" id="PS00041">
    <property type="entry name" value="HTH_ARAC_FAMILY_1"/>
    <property type="match status" value="1"/>
</dbReference>
<dbReference type="InterPro" id="IPR020449">
    <property type="entry name" value="Tscrpt_reg_AraC-type_HTH"/>
</dbReference>
<dbReference type="PANTHER" id="PTHR40055">
    <property type="entry name" value="TRANSCRIPTIONAL REGULATOR YGIV-RELATED"/>
    <property type="match status" value="1"/>
</dbReference>
<dbReference type="SUPFAM" id="SSF46689">
    <property type="entry name" value="Homeodomain-like"/>
    <property type="match status" value="2"/>
</dbReference>
<dbReference type="InterPro" id="IPR029442">
    <property type="entry name" value="GyrI-like"/>
</dbReference>
<evidence type="ECO:0000313" key="5">
    <source>
        <dbReference type="EMBL" id="KNY30010.1"/>
    </source>
</evidence>